<dbReference type="InParanoid" id="A0A6P7EXQ4"/>
<sequence>MHNCDKMAKIVTIILFQCILQIFYVYSSATPLCYFYNHYTMDVKNITVSVFDEDIPTDFCKRQDTKNIFQGYATIWTPNLGTGGKNEPFVYINNVENGKLQCYNIILEKRFFVDCLQDMHWIIGKNMKLIIHGGDIFSEGYIRDLSKYFHSDCDKQIKFENEILFCHNLDNSGK</sequence>
<dbReference type="AlphaFoldDB" id="A0A6P7EXQ4"/>
<name>A0A6P7EXQ4_DIAVI</name>
<gene>
    <name evidence="1" type="primary">LOC114324201</name>
</gene>
<protein>
    <submittedName>
        <fullName evidence="1">Uncharacterized protein LOC114324201</fullName>
    </submittedName>
</protein>
<evidence type="ECO:0000313" key="1">
    <source>
        <dbReference type="RefSeq" id="XP_028127766.1"/>
    </source>
</evidence>
<accession>A0A6P7EXQ4</accession>
<proteinExistence type="predicted"/>
<reference evidence="1" key="1">
    <citation type="submission" date="2025-08" db="UniProtKB">
        <authorList>
            <consortium name="RefSeq"/>
        </authorList>
    </citation>
    <scope>IDENTIFICATION</scope>
    <source>
        <tissue evidence="1">Whole insect</tissue>
    </source>
</reference>
<organism evidence="1">
    <name type="scientific">Diabrotica virgifera virgifera</name>
    <name type="common">western corn rootworm</name>
    <dbReference type="NCBI Taxonomy" id="50390"/>
    <lineage>
        <taxon>Eukaryota</taxon>
        <taxon>Metazoa</taxon>
        <taxon>Ecdysozoa</taxon>
        <taxon>Arthropoda</taxon>
        <taxon>Hexapoda</taxon>
        <taxon>Insecta</taxon>
        <taxon>Pterygota</taxon>
        <taxon>Neoptera</taxon>
        <taxon>Endopterygota</taxon>
        <taxon>Coleoptera</taxon>
        <taxon>Polyphaga</taxon>
        <taxon>Cucujiformia</taxon>
        <taxon>Chrysomeloidea</taxon>
        <taxon>Chrysomelidae</taxon>
        <taxon>Galerucinae</taxon>
        <taxon>Diabroticina</taxon>
        <taxon>Diabroticites</taxon>
        <taxon>Diabrotica</taxon>
    </lineage>
</organism>
<dbReference type="RefSeq" id="XP_028127766.1">
    <property type="nucleotide sequence ID" value="XM_028271965.1"/>
</dbReference>